<gene>
    <name evidence="2" type="ORF">HMPREF3213_00277</name>
    <name evidence="1" type="ORF">SB48_HM08orf06605</name>
</gene>
<dbReference type="EMBL" id="LRPN01000011">
    <property type="protein sequence ID" value="KWZ85767.1"/>
    <property type="molecule type" value="Genomic_DNA"/>
</dbReference>
<reference evidence="2" key="4">
    <citation type="submission" date="2016-01" db="EMBL/GenBank/DDBJ databases">
        <authorList>
            <person name="Oliw E.H."/>
        </authorList>
    </citation>
    <scope>NUCLEOTIDE SEQUENCE [LARGE SCALE GENOMIC DNA]</scope>
    <source>
        <strain evidence="2">GED7749B</strain>
    </source>
</reference>
<evidence type="ECO:0000313" key="3">
    <source>
        <dbReference type="Proteomes" id="UP000032024"/>
    </source>
</evidence>
<evidence type="ECO:0000313" key="2">
    <source>
        <dbReference type="EMBL" id="KWZ85767.1"/>
    </source>
</evidence>
<reference evidence="1" key="1">
    <citation type="submission" date="2015-01" db="EMBL/GenBank/DDBJ databases">
        <title>Comparative genome analysis of Bacillus coagulans HM-08, Clostridium butyricum HM-68, Bacillus subtilis HM-66 and Bacillus licheniformis BL-09.</title>
        <authorList>
            <person name="Zhang H."/>
        </authorList>
    </citation>
    <scope>NUCLEOTIDE SEQUENCE [LARGE SCALE GENOMIC DNA]</scope>
    <source>
        <strain evidence="1">HM-08</strain>
    </source>
</reference>
<organism evidence="2 4">
    <name type="scientific">Heyndrickxia coagulans</name>
    <name type="common">Weizmannia coagulans</name>
    <dbReference type="NCBI Taxonomy" id="1398"/>
    <lineage>
        <taxon>Bacteria</taxon>
        <taxon>Bacillati</taxon>
        <taxon>Bacillota</taxon>
        <taxon>Bacilli</taxon>
        <taxon>Bacillales</taxon>
        <taxon>Bacillaceae</taxon>
        <taxon>Heyndrickxia</taxon>
    </lineage>
</organism>
<evidence type="ECO:0000313" key="1">
    <source>
        <dbReference type="EMBL" id="AJO24979.1"/>
    </source>
</evidence>
<sequence>MISNSSLSFSQKFSLANLKNHKKHGTKETIVPCFYKRAFANKPPAL</sequence>
<keyword evidence="3" id="KW-1185">Reference proteome</keyword>
<dbReference type="Proteomes" id="UP000032024">
    <property type="component" value="Chromosome"/>
</dbReference>
<reference evidence="4" key="3">
    <citation type="submission" date="2016-01" db="EMBL/GenBank/DDBJ databases">
        <authorList>
            <person name="Mitreva M."/>
            <person name="Pepin K.H."/>
            <person name="Mihindukulasuriya K.A."/>
            <person name="Fulton R."/>
            <person name="Fronick C."/>
            <person name="O'Laughlin M."/>
            <person name="Miner T."/>
            <person name="Herter B."/>
            <person name="Rosa B.A."/>
            <person name="Cordes M."/>
            <person name="Tomlinson C."/>
            <person name="Wollam A."/>
            <person name="Palsikar V.B."/>
            <person name="Mardis E.R."/>
            <person name="Wilson R.K."/>
        </authorList>
    </citation>
    <scope>NUCLEOTIDE SEQUENCE [LARGE SCALE GENOMIC DNA]</scope>
    <source>
        <strain evidence="4">GED7749B</strain>
    </source>
</reference>
<name>A0A0C5CDX8_HEYCO</name>
<protein>
    <submittedName>
        <fullName evidence="2">Uncharacterized protein</fullName>
    </submittedName>
</protein>
<accession>A0A0C5CDX8</accession>
<dbReference type="EMBL" id="CP010525">
    <property type="protein sequence ID" value="AJO24979.1"/>
    <property type="molecule type" value="Genomic_DNA"/>
</dbReference>
<evidence type="ECO:0000313" key="4">
    <source>
        <dbReference type="Proteomes" id="UP000070376"/>
    </source>
</evidence>
<reference evidence="3" key="2">
    <citation type="submission" date="2015-01" db="EMBL/GenBank/DDBJ databases">
        <title>Comparative genome analysis of Bacillus coagulans HM-08, Clostridium butyricum HM-68, Bacillus subtilis HM-66 and Bacillus paralicheniformis BL-09.</title>
        <authorList>
            <person name="Zhang H."/>
        </authorList>
    </citation>
    <scope>NUCLEOTIDE SEQUENCE [LARGE SCALE GENOMIC DNA]</scope>
    <source>
        <strain evidence="3">HM-08</strain>
    </source>
</reference>
<proteinExistence type="predicted"/>
<dbReference type="PATRIC" id="fig|1398.18.peg.4156"/>
<dbReference type="Proteomes" id="UP000070376">
    <property type="component" value="Unassembled WGS sequence"/>
</dbReference>
<dbReference type="AlphaFoldDB" id="A0A0C5CDX8"/>